<dbReference type="GO" id="GO:0008483">
    <property type="term" value="F:transaminase activity"/>
    <property type="evidence" value="ECO:0007669"/>
    <property type="project" value="TreeGrafter"/>
</dbReference>
<accession>A0A0F9YG00</accession>
<dbReference type="SUPFAM" id="SSF53383">
    <property type="entry name" value="PLP-dependent transferases"/>
    <property type="match status" value="1"/>
</dbReference>
<dbReference type="PANTHER" id="PTHR30244">
    <property type="entry name" value="TRANSAMINASE"/>
    <property type="match status" value="1"/>
</dbReference>
<dbReference type="Gene3D" id="3.40.640.10">
    <property type="entry name" value="Type I PLP-dependent aspartate aminotransferase-like (Major domain)"/>
    <property type="match status" value="1"/>
</dbReference>
<reference evidence="1" key="1">
    <citation type="journal article" date="2015" name="Nature">
        <title>Complex archaea that bridge the gap between prokaryotes and eukaryotes.</title>
        <authorList>
            <person name="Spang A."/>
            <person name="Saw J.H."/>
            <person name="Jorgensen S.L."/>
            <person name="Zaremba-Niedzwiedzka K."/>
            <person name="Martijn J."/>
            <person name="Lind A.E."/>
            <person name="van Eijk R."/>
            <person name="Schleper C."/>
            <person name="Guy L."/>
            <person name="Ettema T.J."/>
        </authorList>
    </citation>
    <scope>NUCLEOTIDE SEQUENCE</scope>
</reference>
<dbReference type="CDD" id="cd00616">
    <property type="entry name" value="AHBA_syn"/>
    <property type="match status" value="1"/>
</dbReference>
<dbReference type="PANTHER" id="PTHR30244:SF34">
    <property type="entry name" value="DTDP-4-AMINO-4,6-DIDEOXYGALACTOSE TRANSAMINASE"/>
    <property type="match status" value="1"/>
</dbReference>
<dbReference type="GO" id="GO:0030170">
    <property type="term" value="F:pyridoxal phosphate binding"/>
    <property type="evidence" value="ECO:0007669"/>
    <property type="project" value="TreeGrafter"/>
</dbReference>
<dbReference type="Pfam" id="PF01041">
    <property type="entry name" value="DegT_DnrJ_EryC1"/>
    <property type="match status" value="1"/>
</dbReference>
<gene>
    <name evidence="1" type="ORF">LCGC14_0015980</name>
</gene>
<evidence type="ECO:0000313" key="1">
    <source>
        <dbReference type="EMBL" id="KKO11122.1"/>
    </source>
</evidence>
<protein>
    <submittedName>
        <fullName evidence="1">Uncharacterized protein</fullName>
    </submittedName>
</protein>
<name>A0A0F9YG00_9ZZZZ</name>
<organism evidence="1">
    <name type="scientific">marine sediment metagenome</name>
    <dbReference type="NCBI Taxonomy" id="412755"/>
    <lineage>
        <taxon>unclassified sequences</taxon>
        <taxon>metagenomes</taxon>
        <taxon>ecological metagenomes</taxon>
    </lineage>
</organism>
<proteinExistence type="predicted"/>
<dbReference type="InterPro" id="IPR015422">
    <property type="entry name" value="PyrdxlP-dep_Trfase_small"/>
</dbReference>
<dbReference type="EMBL" id="LAZR01000003">
    <property type="protein sequence ID" value="KKO11122.1"/>
    <property type="molecule type" value="Genomic_DNA"/>
</dbReference>
<dbReference type="GO" id="GO:0000271">
    <property type="term" value="P:polysaccharide biosynthetic process"/>
    <property type="evidence" value="ECO:0007669"/>
    <property type="project" value="TreeGrafter"/>
</dbReference>
<dbReference type="InterPro" id="IPR000653">
    <property type="entry name" value="DegT/StrS_aminotransferase"/>
</dbReference>
<sequence>MYEIGKREIDAVAKVISSGMMFRYRGGEGGWCDKFEEAFAKTIGTKYALSVSSGTGALECALIAAGVRPGDEVIVPAFTFIASPLAVLAMGAIPIIADVDESLALCPKSVEANISRYTRAIMPVHMSGRPCDMSALKRIAKRRKLVIVEDACQAAGGSYRGKRLGSIGKAGGFSFNQFKIITAGEGGAIVTDDLTGYDKALIHHDGGCVFRKHADKVSTPFFAGTNFRASEITGAILCQQLKRLDGILRRLRARRAAIRAELAKAKAFRLSPCNEDAGDCGVSVPILFETVKEMRAFLKRHGHKAPFWMGTPIDTGRHVYPNWTPILKKHGAFDPKADPYRIHAHRQISYSKDMCRKSLDILGRTIALGVPYDSTVADARQAARALARL</sequence>
<comment type="caution">
    <text evidence="1">The sequence shown here is derived from an EMBL/GenBank/DDBJ whole genome shotgun (WGS) entry which is preliminary data.</text>
</comment>
<dbReference type="Gene3D" id="3.90.1150.10">
    <property type="entry name" value="Aspartate Aminotransferase, domain 1"/>
    <property type="match status" value="1"/>
</dbReference>
<dbReference type="InterPro" id="IPR015424">
    <property type="entry name" value="PyrdxlP-dep_Trfase"/>
</dbReference>
<dbReference type="InterPro" id="IPR015421">
    <property type="entry name" value="PyrdxlP-dep_Trfase_major"/>
</dbReference>
<dbReference type="AlphaFoldDB" id="A0A0F9YG00"/>